<dbReference type="PROSITE" id="PS50011">
    <property type="entry name" value="PROTEIN_KINASE_DOM"/>
    <property type="match status" value="1"/>
</dbReference>
<evidence type="ECO:0000313" key="7">
    <source>
        <dbReference type="EMBL" id="KAK2961809.1"/>
    </source>
</evidence>
<proteinExistence type="predicted"/>
<dbReference type="Proteomes" id="UP001281761">
    <property type="component" value="Unassembled WGS sequence"/>
</dbReference>
<feature type="transmembrane region" description="Helical" evidence="5">
    <location>
        <begin position="979"/>
        <end position="1002"/>
    </location>
</feature>
<name>A0ABQ9YDK1_9EUKA</name>
<keyword evidence="1" id="KW-0808">Transferase</keyword>
<gene>
    <name evidence="7" type="ORF">BLNAU_3246</name>
</gene>
<evidence type="ECO:0000256" key="2">
    <source>
        <dbReference type="ARBA" id="ARBA00022741"/>
    </source>
</evidence>
<dbReference type="InterPro" id="IPR001245">
    <property type="entry name" value="Ser-Thr/Tyr_kinase_cat_dom"/>
</dbReference>
<dbReference type="Gene3D" id="1.10.510.10">
    <property type="entry name" value="Transferase(Phosphotransferase) domain 1"/>
    <property type="match status" value="1"/>
</dbReference>
<keyword evidence="8" id="KW-1185">Reference proteome</keyword>
<dbReference type="Pfam" id="PF07714">
    <property type="entry name" value="PK_Tyr_Ser-Thr"/>
    <property type="match status" value="1"/>
</dbReference>
<dbReference type="InterPro" id="IPR011009">
    <property type="entry name" value="Kinase-like_dom_sf"/>
</dbReference>
<evidence type="ECO:0000313" key="8">
    <source>
        <dbReference type="Proteomes" id="UP001281761"/>
    </source>
</evidence>
<keyword evidence="2" id="KW-0547">Nucleotide-binding</keyword>
<evidence type="ECO:0000256" key="5">
    <source>
        <dbReference type="SAM" id="Phobius"/>
    </source>
</evidence>
<feature type="domain" description="Protein kinase" evidence="6">
    <location>
        <begin position="958"/>
        <end position="1270"/>
    </location>
</feature>
<keyword evidence="5" id="KW-1133">Transmembrane helix</keyword>
<dbReference type="EMBL" id="JARBJD010000014">
    <property type="protein sequence ID" value="KAK2961809.1"/>
    <property type="molecule type" value="Genomic_DNA"/>
</dbReference>
<protein>
    <recommendedName>
        <fullName evidence="6">Protein kinase domain-containing protein</fullName>
    </recommendedName>
</protein>
<keyword evidence="4" id="KW-0067">ATP-binding</keyword>
<comment type="caution">
    <text evidence="7">The sequence shown here is derived from an EMBL/GenBank/DDBJ whole genome shotgun (WGS) entry which is preliminary data.</text>
</comment>
<dbReference type="InterPro" id="IPR000719">
    <property type="entry name" value="Prot_kinase_dom"/>
</dbReference>
<keyword evidence="3" id="KW-0418">Kinase</keyword>
<evidence type="ECO:0000256" key="3">
    <source>
        <dbReference type="ARBA" id="ARBA00022777"/>
    </source>
</evidence>
<evidence type="ECO:0000256" key="1">
    <source>
        <dbReference type="ARBA" id="ARBA00022679"/>
    </source>
</evidence>
<dbReference type="InterPro" id="IPR051681">
    <property type="entry name" value="Ser/Thr_Kinases-Pseudokinases"/>
</dbReference>
<keyword evidence="5" id="KW-0472">Membrane</keyword>
<evidence type="ECO:0000259" key="6">
    <source>
        <dbReference type="PROSITE" id="PS50011"/>
    </source>
</evidence>
<sequence length="1284" mass="139774">MTTGVPASTTLPFVAMLGVLWENDRPSAVDPTLTGVSVGESGLLQLPLADYQILAASAPNYPIHIPTLKTVVIGPLDEEGKKASVGLQGAVLQGPYTLRLSVNSSLTAPISLDINFDESKATLDLVLFDTDSSKVNTPWNTTFEVVGIQRVDGEYVVLWPNLAITTPTEPERLVSVSASDEFDDADKTTITLTFTSRALQPSTLYTLTFRSADKDGSTSHEKTVTLQTSGSGMLGPHSAILYPTAVEEEEMKRQFMFGTEYSLVSVKKGDEEILFEKDQISFVVPPEPIRIEGADCSLGGEKEKAGVVEFWGVGLANGKGYTLKVQKEENGVVSGEVIELNGTLSSGSESGSFLHTEEIFGASSPLLSYGATYLVVGIVVGGEEGVVNKDVGFSVPTEPARIVRCIERLLDGSNGTLTVRFEGRAFTSPLGLILLSNGTHNWPSLSPLSVDNTTHCSACFAVDVDESDTKLGFGKEYTLLGTEDGSTGCLLEDMTVTVPTPSVFTQMNIRFKNNLNTSCVVELAGRSLVVHNQYNLTLNNSVSVVVRISSPTEGQSDEVPIGWPGHLQFNEECVVTDIARLDGEDDTIIVDSVLSATTGLRPSHLNLFVSNDSADESVFCGEESRPCCSVDVAWKIVEGLAFDRPIFELVDSPWLNSSLSISSGMIVVFRNGTGTSPTLSVSSSAHPVSSLGAVVVHESAVLEVHNVDIEILSSDLSFVFISATLAKLVMKDGSLKGTTIQHGQNEEESDICSWTNGVLQLTNTTTTLSHQDLAYLSQGVVHMRSGTLTIEACLFHDNTPSLEPFPSFRRNLMCSDNGSIDLQSLSGGDGTLDHPSLWMAVDGCSMTGEYAKPLSPLFIPTLSNTSTSSFDKKKELYEIEVKGSTLIPCGLFLEVFEMTKDKKEGNADRHQLSTDTTSSFTETSITLALSASSLPSLDSTLEWRGRLVFGEELCTDEWFVVQKDASGRLAQSVRDNMKWWIPLVIVLSCAALLALIVVIVCVRRRKGKKDERLNPKVQEQELQQEDKIEVKEEEVVPLDNMNDRTRLTAFHAIETKDDFHRSDSAHKTETRVVDAEMLHCGESCEVVKARVADTLFNRLHKNGNDFDKRKAMKDLARGVSTLVEMKTESDVLRRLSPHVILVDEQNHVFLQLKVSETGTPFLENGSTDNREGERWRAPEVNAKTEGNEDGKAAVFSLGLILWEMETGLVPFGEVDAVNAQRQLETGHVPPMSKIKDKDFSALLVRCLSLNGVDRPSPKELDTFFSTHSFAPTVELSKPDIVLPH</sequence>
<accession>A0ABQ9YDK1</accession>
<dbReference type="PANTHER" id="PTHR44329:SF288">
    <property type="entry name" value="MITOGEN-ACTIVATED PROTEIN KINASE KINASE KINASE 20"/>
    <property type="match status" value="1"/>
</dbReference>
<reference evidence="7 8" key="1">
    <citation type="journal article" date="2022" name="bioRxiv">
        <title>Genomics of Preaxostyla Flagellates Illuminates Evolutionary Transitions and the Path Towards Mitochondrial Loss.</title>
        <authorList>
            <person name="Novak L.V.F."/>
            <person name="Treitli S.C."/>
            <person name="Pyrih J."/>
            <person name="Halakuc P."/>
            <person name="Pipaliya S.V."/>
            <person name="Vacek V."/>
            <person name="Brzon O."/>
            <person name="Soukal P."/>
            <person name="Eme L."/>
            <person name="Dacks J.B."/>
            <person name="Karnkowska A."/>
            <person name="Elias M."/>
            <person name="Hampl V."/>
        </authorList>
    </citation>
    <scope>NUCLEOTIDE SEQUENCE [LARGE SCALE GENOMIC DNA]</scope>
    <source>
        <strain evidence="7">NAU3</strain>
        <tissue evidence="7">Gut</tissue>
    </source>
</reference>
<dbReference type="PANTHER" id="PTHR44329">
    <property type="entry name" value="SERINE/THREONINE-PROTEIN KINASE TNNI3K-RELATED"/>
    <property type="match status" value="1"/>
</dbReference>
<dbReference type="SUPFAM" id="SSF56112">
    <property type="entry name" value="Protein kinase-like (PK-like)"/>
    <property type="match status" value="1"/>
</dbReference>
<organism evidence="7 8">
    <name type="scientific">Blattamonas nauphoetae</name>
    <dbReference type="NCBI Taxonomy" id="2049346"/>
    <lineage>
        <taxon>Eukaryota</taxon>
        <taxon>Metamonada</taxon>
        <taxon>Preaxostyla</taxon>
        <taxon>Oxymonadida</taxon>
        <taxon>Blattamonas</taxon>
    </lineage>
</organism>
<evidence type="ECO:0000256" key="4">
    <source>
        <dbReference type="ARBA" id="ARBA00022840"/>
    </source>
</evidence>
<keyword evidence="5" id="KW-0812">Transmembrane</keyword>